<evidence type="ECO:0008006" key="9">
    <source>
        <dbReference type="Google" id="ProtNLM"/>
    </source>
</evidence>
<comment type="caution">
    <text evidence="7">The sequence shown here is derived from an EMBL/GenBank/DDBJ whole genome shotgun (WGS) entry which is preliminary data.</text>
</comment>
<gene>
    <name evidence="7" type="ORF">B296_00032644</name>
</gene>
<evidence type="ECO:0000256" key="6">
    <source>
        <dbReference type="SAM" id="Phobius"/>
    </source>
</evidence>
<keyword evidence="5" id="KW-0067">ATP-binding</keyword>
<protein>
    <recommendedName>
        <fullName evidence="9">Protein kinase domain-containing protein</fullName>
    </recommendedName>
</protein>
<evidence type="ECO:0000313" key="8">
    <source>
        <dbReference type="Proteomes" id="UP000287651"/>
    </source>
</evidence>
<keyword evidence="6" id="KW-0472">Membrane</keyword>
<keyword evidence="6" id="KW-0812">Transmembrane</keyword>
<evidence type="ECO:0000256" key="2">
    <source>
        <dbReference type="ARBA" id="ARBA00022679"/>
    </source>
</evidence>
<accession>A0A426YMY0</accession>
<dbReference type="InterPro" id="IPR050591">
    <property type="entry name" value="GSK-3"/>
</dbReference>
<dbReference type="GO" id="GO:0005524">
    <property type="term" value="F:ATP binding"/>
    <property type="evidence" value="ECO:0007669"/>
    <property type="project" value="UniProtKB-KW"/>
</dbReference>
<reference evidence="7 8" key="1">
    <citation type="journal article" date="2014" name="Agronomy (Basel)">
        <title>A Draft Genome Sequence for Ensete ventricosum, the Drought-Tolerant Tree Against Hunger.</title>
        <authorList>
            <person name="Harrison J."/>
            <person name="Moore K.A."/>
            <person name="Paszkiewicz K."/>
            <person name="Jones T."/>
            <person name="Grant M."/>
            <person name="Ambacheew D."/>
            <person name="Muzemil S."/>
            <person name="Studholme D.J."/>
        </authorList>
    </citation>
    <scope>NUCLEOTIDE SEQUENCE [LARGE SCALE GENOMIC DNA]</scope>
</reference>
<evidence type="ECO:0000313" key="7">
    <source>
        <dbReference type="EMBL" id="RRT53085.1"/>
    </source>
</evidence>
<name>A0A426YMY0_ENSVE</name>
<evidence type="ECO:0000256" key="5">
    <source>
        <dbReference type="ARBA" id="ARBA00022840"/>
    </source>
</evidence>
<feature type="non-terminal residue" evidence="7">
    <location>
        <position position="1"/>
    </location>
</feature>
<dbReference type="AlphaFoldDB" id="A0A426YMY0"/>
<dbReference type="PANTHER" id="PTHR24057">
    <property type="entry name" value="GLYCOGEN SYNTHASE KINASE-3 ALPHA"/>
    <property type="match status" value="1"/>
</dbReference>
<dbReference type="PANTHER" id="PTHR24057:SF0">
    <property type="entry name" value="PROTEIN KINASE SHAGGY-RELATED"/>
    <property type="match status" value="1"/>
</dbReference>
<proteinExistence type="predicted"/>
<sequence length="246" mass="27843">EAEATVVDGNGTETGHIIVTTIGGRNGQPKQTISYMAERVVGHGSFGVVFQVSLAVSLSARIITYLVVIGESRFSPVYSFNQILYSCQIFHKRTPPEAVDLVSRLLQYSPNLRSTAVSWHSVNYCSQGFRNLGCLSKLLFMQLEALIHPFFDELRDPSTRLPNGRYLPPLFNFKPNGKSGMEQHFCITLFFCYPLFFHPCVLFKIMFLYCLFVIINRVKGCSDRDCIKIDSRARKKAMHLLRAVIC</sequence>
<keyword evidence="4" id="KW-0418">Kinase</keyword>
<dbReference type="Proteomes" id="UP000287651">
    <property type="component" value="Unassembled WGS sequence"/>
</dbReference>
<keyword evidence="2" id="KW-0808">Transferase</keyword>
<evidence type="ECO:0000256" key="3">
    <source>
        <dbReference type="ARBA" id="ARBA00022741"/>
    </source>
</evidence>
<dbReference type="GO" id="GO:0007165">
    <property type="term" value="P:signal transduction"/>
    <property type="evidence" value="ECO:0007669"/>
    <property type="project" value="TreeGrafter"/>
</dbReference>
<keyword evidence="3" id="KW-0547">Nucleotide-binding</keyword>
<dbReference type="EMBL" id="AMZH03011317">
    <property type="protein sequence ID" value="RRT53085.1"/>
    <property type="molecule type" value="Genomic_DNA"/>
</dbReference>
<organism evidence="7 8">
    <name type="scientific">Ensete ventricosum</name>
    <name type="common">Abyssinian banana</name>
    <name type="synonym">Musa ensete</name>
    <dbReference type="NCBI Taxonomy" id="4639"/>
    <lineage>
        <taxon>Eukaryota</taxon>
        <taxon>Viridiplantae</taxon>
        <taxon>Streptophyta</taxon>
        <taxon>Embryophyta</taxon>
        <taxon>Tracheophyta</taxon>
        <taxon>Spermatophyta</taxon>
        <taxon>Magnoliopsida</taxon>
        <taxon>Liliopsida</taxon>
        <taxon>Zingiberales</taxon>
        <taxon>Musaceae</taxon>
        <taxon>Ensete</taxon>
    </lineage>
</organism>
<evidence type="ECO:0000256" key="1">
    <source>
        <dbReference type="ARBA" id="ARBA00022527"/>
    </source>
</evidence>
<keyword evidence="1" id="KW-0723">Serine/threonine-protein kinase</keyword>
<dbReference type="GO" id="GO:0005737">
    <property type="term" value="C:cytoplasm"/>
    <property type="evidence" value="ECO:0007669"/>
    <property type="project" value="TreeGrafter"/>
</dbReference>
<feature type="transmembrane region" description="Helical" evidence="6">
    <location>
        <begin position="195"/>
        <end position="215"/>
    </location>
</feature>
<keyword evidence="6" id="KW-1133">Transmembrane helix</keyword>
<evidence type="ECO:0000256" key="4">
    <source>
        <dbReference type="ARBA" id="ARBA00022777"/>
    </source>
</evidence>
<dbReference type="GO" id="GO:0030154">
    <property type="term" value="P:cell differentiation"/>
    <property type="evidence" value="ECO:0007669"/>
    <property type="project" value="TreeGrafter"/>
</dbReference>
<dbReference type="GO" id="GO:0004674">
    <property type="term" value="F:protein serine/threonine kinase activity"/>
    <property type="evidence" value="ECO:0007669"/>
    <property type="project" value="UniProtKB-KW"/>
</dbReference>
<dbReference type="GO" id="GO:0005634">
    <property type="term" value="C:nucleus"/>
    <property type="evidence" value="ECO:0007669"/>
    <property type="project" value="TreeGrafter"/>
</dbReference>